<evidence type="ECO:0000259" key="1">
    <source>
        <dbReference type="SMART" id="SM00849"/>
    </source>
</evidence>
<dbReference type="Gene3D" id="3.60.15.10">
    <property type="entry name" value="Ribonuclease Z/Hydroxyacylglutathione hydrolase-like"/>
    <property type="match status" value="1"/>
</dbReference>
<dbReference type="InterPro" id="IPR036866">
    <property type="entry name" value="RibonucZ/Hydroxyglut_hydro"/>
</dbReference>
<evidence type="ECO:0000313" key="2">
    <source>
        <dbReference type="EMBL" id="KAJ8599494.1"/>
    </source>
</evidence>
<sequence>MRLVIAIASVVAATKRRKCKDVGSPLTDLVPALPFQFWAPNGSTLVTKSLGSGSYAIVTAQYQTMIDEETPVTSLDNGYPVTTTSGGIIVTDKGVVVIESFINRFLACQVLDLIDDLVPKKRKIKYLVITNYHADHAFGTDVFDRRGITYVLHQNTYDHLKGSGLQTEIALFEDSLGFGRNAGIRAAAQAAVYDPAITISSESGSFTLDGRTIETLYFGYLQSVGDQLIWDPTSRSLWSGNTILGPYKVPVNLDGGADLAIDSYGRFRDWLVATGPPMNIVPGHGFPIDYETALATIDISIDYLIALVAAAEEAVASNLTIPQLCATYPLTALIDTTNPPNNLLGVHDINLINAYLEASGQDASASANFCPPS</sequence>
<dbReference type="Proteomes" id="UP001230188">
    <property type="component" value="Unassembled WGS sequence"/>
</dbReference>
<keyword evidence="3" id="KW-1185">Reference proteome</keyword>
<dbReference type="Pfam" id="PF00753">
    <property type="entry name" value="Lactamase_B"/>
    <property type="match status" value="1"/>
</dbReference>
<accession>A0AAD7U977</accession>
<dbReference type="SMART" id="SM00849">
    <property type="entry name" value="Lactamase_B"/>
    <property type="match status" value="1"/>
</dbReference>
<dbReference type="EMBL" id="JAQMWT010000557">
    <property type="protein sequence ID" value="KAJ8599494.1"/>
    <property type="molecule type" value="Genomic_DNA"/>
</dbReference>
<organism evidence="2 3">
    <name type="scientific">Chrysophaeum taylorii</name>
    <dbReference type="NCBI Taxonomy" id="2483200"/>
    <lineage>
        <taxon>Eukaryota</taxon>
        <taxon>Sar</taxon>
        <taxon>Stramenopiles</taxon>
        <taxon>Ochrophyta</taxon>
        <taxon>Pelagophyceae</taxon>
        <taxon>Pelagomonadales</taxon>
        <taxon>Pelagomonadaceae</taxon>
        <taxon>Chrysophaeum</taxon>
    </lineage>
</organism>
<gene>
    <name evidence="2" type="ORF">CTAYLR_007315</name>
</gene>
<proteinExistence type="predicted"/>
<name>A0AAD7U977_9STRA</name>
<feature type="domain" description="Metallo-beta-lactamase" evidence="1">
    <location>
        <begin position="83"/>
        <end position="284"/>
    </location>
</feature>
<reference evidence="2" key="1">
    <citation type="submission" date="2023-01" db="EMBL/GenBank/DDBJ databases">
        <title>Metagenome sequencing of chrysophaentin producing Chrysophaeum taylorii.</title>
        <authorList>
            <person name="Davison J."/>
            <person name="Bewley C."/>
        </authorList>
    </citation>
    <scope>NUCLEOTIDE SEQUENCE</scope>
    <source>
        <strain evidence="2">NIES-1699</strain>
    </source>
</reference>
<comment type="caution">
    <text evidence="2">The sequence shown here is derived from an EMBL/GenBank/DDBJ whole genome shotgun (WGS) entry which is preliminary data.</text>
</comment>
<dbReference type="InterPro" id="IPR001279">
    <property type="entry name" value="Metallo-B-lactamas"/>
</dbReference>
<protein>
    <recommendedName>
        <fullName evidence="1">Metallo-beta-lactamase domain-containing protein</fullName>
    </recommendedName>
</protein>
<dbReference type="SUPFAM" id="SSF56281">
    <property type="entry name" value="Metallo-hydrolase/oxidoreductase"/>
    <property type="match status" value="1"/>
</dbReference>
<dbReference type="AlphaFoldDB" id="A0AAD7U977"/>
<evidence type="ECO:0000313" key="3">
    <source>
        <dbReference type="Proteomes" id="UP001230188"/>
    </source>
</evidence>